<feature type="coiled-coil region" evidence="1">
    <location>
        <begin position="79"/>
        <end position="106"/>
    </location>
</feature>
<evidence type="ECO:0000313" key="4">
    <source>
        <dbReference type="EMBL" id="KAA8584107.1"/>
    </source>
</evidence>
<keyword evidence="5" id="KW-1185">Reference proteome</keyword>
<dbReference type="EMBL" id="VOFY01000017">
    <property type="protein sequence ID" value="KAA8584107.1"/>
    <property type="molecule type" value="Genomic_DNA"/>
</dbReference>
<evidence type="ECO:0000256" key="2">
    <source>
        <dbReference type="SAM" id="Phobius"/>
    </source>
</evidence>
<accession>A0A5J5CQT4</accession>
<protein>
    <submittedName>
        <fullName evidence="4">Uncharacterized protein</fullName>
    </submittedName>
</protein>
<dbReference type="AlphaFoldDB" id="A0A5J5CQT4"/>
<dbReference type="EMBL" id="VOFY01000021">
    <property type="protein sequence ID" value="KAA8581029.1"/>
    <property type="molecule type" value="Genomic_DNA"/>
</dbReference>
<name>A0A5J5CQT4_9PERO</name>
<keyword evidence="1" id="KW-0175">Coiled coil</keyword>
<sequence length="275" mass="30829">MEWTGALWVSSSSFIYITGFLILISNSHGSSIFVQKQSRGWRPALPLPSAVSALFHQFPDKQRPTPPGNCMLILILDLQENQKESIHNAEQGLAKLKAERDTLYKRMGALKCFIEPTVALIKKCSEESPDDFLTLKRIMEGLKGVVEENTALDAQAEWIDASIAKLEQDLGKWKTIHDALEELHAELAKISTKPPAPFRDHGPKLQHREEKDLPDQFTWGVFTNLISWLGFSSYLLACCQMFAEAVCLKDLLVAVKTGDLLLAHKLLSKVKCNKT</sequence>
<dbReference type="Proteomes" id="UP000327493">
    <property type="component" value="Chromosome 21"/>
</dbReference>
<feature type="transmembrane region" description="Helical" evidence="2">
    <location>
        <begin position="6"/>
        <end position="24"/>
    </location>
</feature>
<proteinExistence type="predicted"/>
<evidence type="ECO:0000313" key="5">
    <source>
        <dbReference type="Proteomes" id="UP000327493"/>
    </source>
</evidence>
<feature type="non-terminal residue" evidence="4">
    <location>
        <position position="275"/>
    </location>
</feature>
<keyword evidence="2" id="KW-0472">Membrane</keyword>
<keyword evidence="2" id="KW-1133">Transmembrane helix</keyword>
<reference evidence="4 5" key="1">
    <citation type="submission" date="2019-08" db="EMBL/GenBank/DDBJ databases">
        <title>A chromosome-level genome assembly, high-density linkage maps, and genome scans reveal the genomic architecture of hybrid incompatibilities underlying speciation via character displacement in darters (Percidae: Etheostominae).</title>
        <authorList>
            <person name="Moran R.L."/>
            <person name="Catchen J.M."/>
            <person name="Fuller R.C."/>
        </authorList>
    </citation>
    <scope>NUCLEOTIDE SEQUENCE [LARGE SCALE GENOMIC DNA]</scope>
    <source>
        <strain evidence="4">EspeVRDwgs_2016</strain>
        <tissue evidence="4">Muscle</tissue>
    </source>
</reference>
<keyword evidence="2" id="KW-0812">Transmembrane</keyword>
<gene>
    <name evidence="3" type="ORF">FQN60_002610</name>
    <name evidence="4" type="ORF">FQN60_015315</name>
</gene>
<dbReference type="Proteomes" id="UP000327493">
    <property type="component" value="Chromosome 17"/>
</dbReference>
<comment type="caution">
    <text evidence="4">The sequence shown here is derived from an EMBL/GenBank/DDBJ whole genome shotgun (WGS) entry which is preliminary data.</text>
</comment>
<evidence type="ECO:0000256" key="1">
    <source>
        <dbReference type="SAM" id="Coils"/>
    </source>
</evidence>
<organism evidence="4 5">
    <name type="scientific">Etheostoma spectabile</name>
    <name type="common">orangethroat darter</name>
    <dbReference type="NCBI Taxonomy" id="54343"/>
    <lineage>
        <taxon>Eukaryota</taxon>
        <taxon>Metazoa</taxon>
        <taxon>Chordata</taxon>
        <taxon>Craniata</taxon>
        <taxon>Vertebrata</taxon>
        <taxon>Euteleostomi</taxon>
        <taxon>Actinopterygii</taxon>
        <taxon>Neopterygii</taxon>
        <taxon>Teleostei</taxon>
        <taxon>Neoteleostei</taxon>
        <taxon>Acanthomorphata</taxon>
        <taxon>Eupercaria</taxon>
        <taxon>Perciformes</taxon>
        <taxon>Percoidei</taxon>
        <taxon>Percidae</taxon>
        <taxon>Etheostomatinae</taxon>
        <taxon>Etheostoma</taxon>
    </lineage>
</organism>
<evidence type="ECO:0000313" key="3">
    <source>
        <dbReference type="EMBL" id="KAA8581029.1"/>
    </source>
</evidence>